<feature type="compositionally biased region" description="Polar residues" evidence="1">
    <location>
        <begin position="28"/>
        <end position="39"/>
    </location>
</feature>
<dbReference type="AlphaFoldDB" id="A0A0G2IF68"/>
<evidence type="ECO:0000313" key="2">
    <source>
        <dbReference type="EMBL" id="KKY38600.1"/>
    </source>
</evidence>
<evidence type="ECO:0000256" key="1">
    <source>
        <dbReference type="SAM" id="MobiDB-lite"/>
    </source>
</evidence>
<gene>
    <name evidence="2" type="ORF">UCDDA912_g01437</name>
</gene>
<organism evidence="2 3">
    <name type="scientific">Diaporthe ampelina</name>
    <dbReference type="NCBI Taxonomy" id="1214573"/>
    <lineage>
        <taxon>Eukaryota</taxon>
        <taxon>Fungi</taxon>
        <taxon>Dikarya</taxon>
        <taxon>Ascomycota</taxon>
        <taxon>Pezizomycotina</taxon>
        <taxon>Sordariomycetes</taxon>
        <taxon>Sordariomycetidae</taxon>
        <taxon>Diaporthales</taxon>
        <taxon>Diaporthaceae</taxon>
        <taxon>Diaporthe</taxon>
    </lineage>
</organism>
<proteinExistence type="predicted"/>
<sequence length="258" mass="27058">MMPPAPPARFVQRNDFKGTPPNGDPKDNITTTPTNTPAQGATCGDQEAHDSLGDAMKPSFPPKLEGVAEARKKSEAKATEDLAGLGPELEAAVLAKREYNDKFGAFRTRWTKTQFALADKAEKMMLAGVAGADLRPVAGAIGVMFALGKAVDLAAFPGSSFGEFDERVCSPQGYLSSLFPELTRRPLAGPANPLGEVAEAPAPVPALQWDFSLSGIMAGEERARLRALWAAAAAGQWEAVDDMTSGALAAAEEMLGGV</sequence>
<evidence type="ECO:0000313" key="3">
    <source>
        <dbReference type="Proteomes" id="UP000034680"/>
    </source>
</evidence>
<dbReference type="Proteomes" id="UP000034680">
    <property type="component" value="Unassembled WGS sequence"/>
</dbReference>
<reference evidence="2 3" key="2">
    <citation type="submission" date="2015-05" db="EMBL/GenBank/DDBJ databases">
        <authorList>
            <person name="Morales-Cruz A."/>
            <person name="Amrine K.C."/>
            <person name="Cantu D."/>
        </authorList>
    </citation>
    <scope>NUCLEOTIDE SEQUENCE [LARGE SCALE GENOMIC DNA]</scope>
    <source>
        <strain evidence="2">DA912</strain>
    </source>
</reference>
<feature type="region of interest" description="Disordered" evidence="1">
    <location>
        <begin position="1"/>
        <end position="64"/>
    </location>
</feature>
<name>A0A0G2IF68_9PEZI</name>
<dbReference type="EMBL" id="LCUC01000056">
    <property type="protein sequence ID" value="KKY38600.1"/>
    <property type="molecule type" value="Genomic_DNA"/>
</dbReference>
<reference evidence="2 3" key="1">
    <citation type="submission" date="2015-05" db="EMBL/GenBank/DDBJ databases">
        <title>Distinctive expansion of gene families associated with plant cell wall degradation and secondary metabolism in the genomes of grapevine trunk pathogens.</title>
        <authorList>
            <person name="Lawrence D.P."/>
            <person name="Travadon R."/>
            <person name="Rolshausen P.E."/>
            <person name="Baumgartner K."/>
        </authorList>
    </citation>
    <scope>NUCLEOTIDE SEQUENCE [LARGE SCALE GENOMIC DNA]</scope>
    <source>
        <strain evidence="2">DA912</strain>
    </source>
</reference>
<protein>
    <submittedName>
        <fullName evidence="2">Uncharacterized protein</fullName>
    </submittedName>
</protein>
<dbReference type="OrthoDB" id="5243201at2759"/>
<comment type="caution">
    <text evidence="2">The sequence shown here is derived from an EMBL/GenBank/DDBJ whole genome shotgun (WGS) entry which is preliminary data.</text>
</comment>
<accession>A0A0G2IF68</accession>
<keyword evidence="3" id="KW-1185">Reference proteome</keyword>